<evidence type="ECO:0000259" key="2">
    <source>
        <dbReference type="SMART" id="SM01007"/>
    </source>
</evidence>
<gene>
    <name evidence="3" type="ORF">NCCP691_27910</name>
</gene>
<dbReference type="NCBIfam" id="NF005068">
    <property type="entry name" value="PRK06486.1"/>
    <property type="match status" value="1"/>
</dbReference>
<dbReference type="PANTHER" id="PTHR10672">
    <property type="entry name" value="ADDUCIN"/>
    <property type="match status" value="1"/>
</dbReference>
<dbReference type="InterPro" id="IPR001303">
    <property type="entry name" value="Aldolase_II/adducin_N"/>
</dbReference>
<organism evidence="3 4">
    <name type="scientific">Noviherbaspirillum aridicola</name>
    <dbReference type="NCBI Taxonomy" id="2849687"/>
    <lineage>
        <taxon>Bacteria</taxon>
        <taxon>Pseudomonadati</taxon>
        <taxon>Pseudomonadota</taxon>
        <taxon>Betaproteobacteria</taxon>
        <taxon>Burkholderiales</taxon>
        <taxon>Oxalobacteraceae</taxon>
        <taxon>Noviherbaspirillum</taxon>
    </lineage>
</organism>
<dbReference type="EMBL" id="BPMK01000012">
    <property type="protein sequence ID" value="GIZ52777.1"/>
    <property type="molecule type" value="Genomic_DNA"/>
</dbReference>
<sequence length="244" mass="26492">MASSHHEEVFFSGSVARLRADLALALRAAAHHGLGEGVCNHFSIALPEDDSLFLLNPRGLLWSEVRADDIVLVDGDGRKLAGRHAVEPTAMFIHAAIHRIARKACVLHTHMPHATALTLTEGRCLDTTLSQNAMRFHGRLAVDDRYNGLALDASEGERIARAMNGADVAFLGNHGVVVCGERIDYAYDDLYYLERACQAEVLAGSTGRRLMPVDAGLAGRVAAQSLGERLQAELFFEALRRTLG</sequence>
<dbReference type="Pfam" id="PF00596">
    <property type="entry name" value="Aldolase_II"/>
    <property type="match status" value="1"/>
</dbReference>
<dbReference type="SUPFAM" id="SSF53639">
    <property type="entry name" value="AraD/HMP-PK domain-like"/>
    <property type="match status" value="1"/>
</dbReference>
<keyword evidence="4" id="KW-1185">Reference proteome</keyword>
<proteinExistence type="inferred from homology"/>
<dbReference type="Proteomes" id="UP000887222">
    <property type="component" value="Unassembled WGS sequence"/>
</dbReference>
<evidence type="ECO:0000313" key="4">
    <source>
        <dbReference type="Proteomes" id="UP000887222"/>
    </source>
</evidence>
<feature type="domain" description="Class II aldolase/adducin N-terminal" evidence="2">
    <location>
        <begin position="20"/>
        <end position="201"/>
    </location>
</feature>
<name>A0ABQ4Q774_9BURK</name>
<dbReference type="SMART" id="SM01007">
    <property type="entry name" value="Aldolase_II"/>
    <property type="match status" value="1"/>
</dbReference>
<dbReference type="PANTHER" id="PTHR10672:SF3">
    <property type="entry name" value="PROTEIN HU-LI TAI SHAO"/>
    <property type="match status" value="1"/>
</dbReference>
<reference evidence="3 4" key="1">
    <citation type="journal article" date="2022" name="Int. J. Syst. Evol. Microbiol.">
        <title>Noviherbaspirillum aridicola sp. nov., isolated from an arid soil in Pakistan.</title>
        <authorList>
            <person name="Khan I.U."/>
            <person name="Saqib M."/>
            <person name="Amin A."/>
            <person name="Hussain F."/>
            <person name="Li L."/>
            <person name="Liu Y.H."/>
            <person name="Fang B.Z."/>
            <person name="Ahmed I."/>
            <person name="Li W.J."/>
        </authorList>
    </citation>
    <scope>NUCLEOTIDE SEQUENCE [LARGE SCALE GENOMIC DNA]</scope>
    <source>
        <strain evidence="3 4">NCCP-691</strain>
    </source>
</reference>
<accession>A0ABQ4Q774</accession>
<comment type="similarity">
    <text evidence="1">Belongs to the aldolase class II family.</text>
</comment>
<dbReference type="RefSeq" id="WP_220809197.1">
    <property type="nucleotide sequence ID" value="NZ_BPMK01000012.1"/>
</dbReference>
<dbReference type="Gene3D" id="3.40.225.10">
    <property type="entry name" value="Class II aldolase/adducin N-terminal domain"/>
    <property type="match status" value="1"/>
</dbReference>
<evidence type="ECO:0000256" key="1">
    <source>
        <dbReference type="ARBA" id="ARBA00037961"/>
    </source>
</evidence>
<comment type="caution">
    <text evidence="3">The sequence shown here is derived from an EMBL/GenBank/DDBJ whole genome shotgun (WGS) entry which is preliminary data.</text>
</comment>
<evidence type="ECO:0000313" key="3">
    <source>
        <dbReference type="EMBL" id="GIZ52777.1"/>
    </source>
</evidence>
<dbReference type="InterPro" id="IPR036409">
    <property type="entry name" value="Aldolase_II/adducin_N_sf"/>
</dbReference>
<dbReference type="InterPro" id="IPR051017">
    <property type="entry name" value="Aldolase-II_Adducin_sf"/>
</dbReference>
<protein>
    <submittedName>
        <fullName evidence="3">Aldolase</fullName>
    </submittedName>
</protein>